<reference evidence="1" key="1">
    <citation type="submission" date="2021-02" db="EMBL/GenBank/DDBJ databases">
        <title>Draft genome sequence of Microbispora sp. RL4-1S isolated from rice leaves in Thailand.</title>
        <authorList>
            <person name="Muangham S."/>
            <person name="Duangmal K."/>
        </authorList>
    </citation>
    <scope>NUCLEOTIDE SEQUENCE</scope>
    <source>
        <strain evidence="1">RL4-1S</strain>
    </source>
</reference>
<evidence type="ECO:0000313" key="2">
    <source>
        <dbReference type="Proteomes" id="UP000674234"/>
    </source>
</evidence>
<sequence>MDVRTLRQTTVLLPTIHEDDLTEIGSLDGENVTGFVYGGTRLRELSLSGTHLVDGRITGLAADRVRLTGLAQAVAADLGFLIEDLD</sequence>
<dbReference type="RefSeq" id="WP_210156382.1">
    <property type="nucleotide sequence ID" value="NZ_JAFCNB010000007.1"/>
</dbReference>
<organism evidence="1 2">
    <name type="scientific">Microbispora oryzae</name>
    <dbReference type="NCBI Taxonomy" id="2806554"/>
    <lineage>
        <taxon>Bacteria</taxon>
        <taxon>Bacillati</taxon>
        <taxon>Actinomycetota</taxon>
        <taxon>Actinomycetes</taxon>
        <taxon>Streptosporangiales</taxon>
        <taxon>Streptosporangiaceae</taxon>
        <taxon>Microbispora</taxon>
    </lineage>
</organism>
<comment type="caution">
    <text evidence="1">The sequence shown here is derived from an EMBL/GenBank/DDBJ whole genome shotgun (WGS) entry which is preliminary data.</text>
</comment>
<evidence type="ECO:0000313" key="1">
    <source>
        <dbReference type="EMBL" id="MBP2705081.1"/>
    </source>
</evidence>
<dbReference type="EMBL" id="JAFCNB010000007">
    <property type="protein sequence ID" value="MBP2705081.1"/>
    <property type="molecule type" value="Genomic_DNA"/>
</dbReference>
<accession>A0A940WQ53</accession>
<gene>
    <name evidence="1" type="ORF">JOL79_14795</name>
</gene>
<name>A0A940WQ53_9ACTN</name>
<proteinExistence type="predicted"/>
<dbReference type="AlphaFoldDB" id="A0A940WQ53"/>
<dbReference type="Proteomes" id="UP000674234">
    <property type="component" value="Unassembled WGS sequence"/>
</dbReference>
<protein>
    <submittedName>
        <fullName evidence="1">Uncharacterized protein</fullName>
    </submittedName>
</protein>
<keyword evidence="2" id="KW-1185">Reference proteome</keyword>